<dbReference type="InterPro" id="IPR015590">
    <property type="entry name" value="Aldehyde_DH_dom"/>
</dbReference>
<dbReference type="InterPro" id="IPR016162">
    <property type="entry name" value="Ald_DH_N"/>
</dbReference>
<dbReference type="GO" id="GO:0008911">
    <property type="term" value="F:lactaldehyde dehydrogenase (NAD+) activity"/>
    <property type="evidence" value="ECO:0007669"/>
    <property type="project" value="TreeGrafter"/>
</dbReference>
<keyword evidence="2 10" id="KW-0560">Oxidoreductase</keyword>
<dbReference type="InterPro" id="IPR016163">
    <property type="entry name" value="Ald_DH_C"/>
</dbReference>
<reference evidence="13" key="1">
    <citation type="submission" date="2013-04" db="EMBL/GenBank/DDBJ databases">
        <title>The Genome Sequence of Fonticula alba ATCC 38817.</title>
        <authorList>
            <consortium name="The Broad Institute Genomics Platform"/>
            <person name="Russ C."/>
            <person name="Cuomo C."/>
            <person name="Burger G."/>
            <person name="Gray M.W."/>
            <person name="Holland P.W.H."/>
            <person name="King N."/>
            <person name="Lang F.B.F."/>
            <person name="Roger A.J."/>
            <person name="Ruiz-Trillo I."/>
            <person name="Brown M."/>
            <person name="Walker B."/>
            <person name="Young S."/>
            <person name="Zeng Q."/>
            <person name="Gargeya S."/>
            <person name="Fitzgerald M."/>
            <person name="Haas B."/>
            <person name="Abouelleil A."/>
            <person name="Allen A.W."/>
            <person name="Alvarado L."/>
            <person name="Arachchi H.M."/>
            <person name="Berlin A.M."/>
            <person name="Chapman S.B."/>
            <person name="Gainer-Dewar J."/>
            <person name="Goldberg J."/>
            <person name="Griggs A."/>
            <person name="Gujja S."/>
            <person name="Hansen M."/>
            <person name="Howarth C."/>
            <person name="Imamovic A."/>
            <person name="Ireland A."/>
            <person name="Larimer J."/>
            <person name="McCowan C."/>
            <person name="Murphy C."/>
            <person name="Pearson M."/>
            <person name="Poon T.W."/>
            <person name="Priest M."/>
            <person name="Roberts A."/>
            <person name="Saif S."/>
            <person name="Shea T."/>
            <person name="Sisk P."/>
            <person name="Sykes S."/>
            <person name="Wortman J."/>
            <person name="Nusbaum C."/>
            <person name="Birren B."/>
        </authorList>
    </citation>
    <scope>NUCLEOTIDE SEQUENCE [LARGE SCALE GENOMIC DNA]</scope>
    <source>
        <strain evidence="13">ATCC 38817</strain>
    </source>
</reference>
<dbReference type="InterPro" id="IPR051020">
    <property type="entry name" value="ALDH-related_metabolic_enz"/>
</dbReference>
<dbReference type="STRING" id="691883.A0A058Z6E4"/>
<evidence type="ECO:0000256" key="11">
    <source>
        <dbReference type="SAM" id="MobiDB-lite"/>
    </source>
</evidence>
<evidence type="ECO:0000256" key="4">
    <source>
        <dbReference type="ARBA" id="ARBA00040853"/>
    </source>
</evidence>
<dbReference type="PANTHER" id="PTHR42991:SF1">
    <property type="entry name" value="ALDEHYDE DEHYDROGENASE"/>
    <property type="match status" value="1"/>
</dbReference>
<dbReference type="GO" id="GO:0008886">
    <property type="term" value="F:glyceraldehyde-3-phosphate dehydrogenase (NADP+) (non-phosphorylating) activity"/>
    <property type="evidence" value="ECO:0007669"/>
    <property type="project" value="UniProtKB-EC"/>
</dbReference>
<dbReference type="Pfam" id="PF00171">
    <property type="entry name" value="Aldedh"/>
    <property type="match status" value="2"/>
</dbReference>
<dbReference type="AlphaFoldDB" id="A0A058Z6E4"/>
<gene>
    <name evidence="13" type="ORF">H696_03331</name>
</gene>
<dbReference type="InterPro" id="IPR016161">
    <property type="entry name" value="Ald_DH/histidinol_DH"/>
</dbReference>
<name>A0A058Z6E4_FONAL</name>
<dbReference type="InterPro" id="IPR029510">
    <property type="entry name" value="Ald_DH_CS_GLU"/>
</dbReference>
<sequence length="628" mass="66193">MFRLRPVSAAVMRHAATVAPGRAGFSSGRTWSGPPLPPSGLPPAGLSAPAAFLPSAGGPPGPARAVVPALLDATRRAELEGGDYICPPGEAAYMTREQALALLGGQQLPMWLPGAGPCTEGDGGRLPVLDKFTGEPFAWVPQASREQMLDAVAVIHENSPKTLGALPAWQRRGILLRIAADVRADWRRFATAISLENGKPWRDSITEVMRSIDVLEQSAEVVTAMGGEWRHLDESPRAEGLSYRTQRFPLPLALLVTPFNFPLNLVMHKIGPAIAAGTGFLLKPAARTPVSSMLLGEILARHLPAGCWGIAPCQSSLVGELLADGRVSVASFTGSPAVGLALRQVAHPTLHLVLELGGNAATIVDQSAVRPGPEGAGDIDRLAARITAGGLGQSGQSCISVQRLFVHREHYDALRQALVERFSRVRSGCPFDPATDIGPVVSLDAARRIHQRVRDAIDNHGGKLLAGGVWPGTDEQLDEQATPGGAGCAPGTAGSRCDTIPDPCGGPAVLYPATLLEGVDASAGLAQLEVFGPVVLLQAFDDFDAVLAQVNDSQFGLQAGLFCRDVARIEKAFRVLHVGGLVVNNVSNTRADAQPYGGLKDSGIGREGPRRAIESFSEERVMLMQHID</sequence>
<feature type="domain" description="Aldehyde dehydrogenase" evidence="12">
    <location>
        <begin position="509"/>
        <end position="620"/>
    </location>
</feature>
<comment type="catalytic activity">
    <reaction evidence="8">
        <text>D-glyceraldehyde 3-phosphate + NADP(+) + H2O = (2R)-3-phosphoglycerate + NADPH + 2 H(+)</text>
        <dbReference type="Rhea" id="RHEA:14669"/>
        <dbReference type="ChEBI" id="CHEBI:15377"/>
        <dbReference type="ChEBI" id="CHEBI:15378"/>
        <dbReference type="ChEBI" id="CHEBI:57783"/>
        <dbReference type="ChEBI" id="CHEBI:58272"/>
        <dbReference type="ChEBI" id="CHEBI:58349"/>
        <dbReference type="ChEBI" id="CHEBI:59776"/>
        <dbReference type="EC" id="1.2.1.9"/>
    </reaction>
</comment>
<evidence type="ECO:0000256" key="2">
    <source>
        <dbReference type="ARBA" id="ARBA00023002"/>
    </source>
</evidence>
<evidence type="ECO:0000256" key="5">
    <source>
        <dbReference type="ARBA" id="ARBA00042470"/>
    </source>
</evidence>
<evidence type="ECO:0000313" key="13">
    <source>
        <dbReference type="EMBL" id="KCV69859.1"/>
    </source>
</evidence>
<dbReference type="SUPFAM" id="SSF53720">
    <property type="entry name" value="ALDH-like"/>
    <property type="match status" value="1"/>
</dbReference>
<dbReference type="Proteomes" id="UP000030693">
    <property type="component" value="Unassembled WGS sequence"/>
</dbReference>
<evidence type="ECO:0000256" key="10">
    <source>
        <dbReference type="RuleBase" id="RU003345"/>
    </source>
</evidence>
<dbReference type="EMBL" id="KB932205">
    <property type="protein sequence ID" value="KCV69859.1"/>
    <property type="molecule type" value="Genomic_DNA"/>
</dbReference>
<dbReference type="OrthoDB" id="310895at2759"/>
<evidence type="ECO:0000256" key="7">
    <source>
        <dbReference type="ARBA" id="ARBA00043052"/>
    </source>
</evidence>
<organism evidence="13">
    <name type="scientific">Fonticula alba</name>
    <name type="common">Slime mold</name>
    <dbReference type="NCBI Taxonomy" id="691883"/>
    <lineage>
        <taxon>Eukaryota</taxon>
        <taxon>Rotosphaerida</taxon>
        <taxon>Fonticulaceae</taxon>
        <taxon>Fonticula</taxon>
    </lineage>
</organism>
<accession>A0A058Z6E4</accession>
<evidence type="ECO:0000256" key="6">
    <source>
        <dbReference type="ARBA" id="ARBA00042646"/>
    </source>
</evidence>
<dbReference type="Gene3D" id="3.40.605.10">
    <property type="entry name" value="Aldehyde Dehydrogenase, Chain A, domain 1"/>
    <property type="match status" value="1"/>
</dbReference>
<dbReference type="GeneID" id="20528056"/>
<evidence type="ECO:0000256" key="1">
    <source>
        <dbReference type="ARBA" id="ARBA00009986"/>
    </source>
</evidence>
<proteinExistence type="inferred from homology"/>
<evidence type="ECO:0000313" key="14">
    <source>
        <dbReference type="Proteomes" id="UP000030693"/>
    </source>
</evidence>
<evidence type="ECO:0000256" key="8">
    <source>
        <dbReference type="ARBA" id="ARBA00049186"/>
    </source>
</evidence>
<feature type="region of interest" description="Disordered" evidence="11">
    <location>
        <begin position="22"/>
        <end position="43"/>
    </location>
</feature>
<dbReference type="eggNOG" id="KOG2451">
    <property type="taxonomic scope" value="Eukaryota"/>
</dbReference>
<dbReference type="EC" id="1.2.1.9" evidence="3"/>
<evidence type="ECO:0000259" key="12">
    <source>
        <dbReference type="Pfam" id="PF00171"/>
    </source>
</evidence>
<dbReference type="PROSITE" id="PS00687">
    <property type="entry name" value="ALDEHYDE_DEHYDR_GLU"/>
    <property type="match status" value="1"/>
</dbReference>
<dbReference type="PANTHER" id="PTHR42991">
    <property type="entry name" value="ALDEHYDE DEHYDROGENASE"/>
    <property type="match status" value="1"/>
</dbReference>
<evidence type="ECO:0000256" key="9">
    <source>
        <dbReference type="PROSITE-ProRule" id="PRU10007"/>
    </source>
</evidence>
<feature type="domain" description="Aldehyde dehydrogenase" evidence="12">
    <location>
        <begin position="121"/>
        <end position="469"/>
    </location>
</feature>
<evidence type="ECO:0000256" key="3">
    <source>
        <dbReference type="ARBA" id="ARBA00038980"/>
    </source>
</evidence>
<protein>
    <recommendedName>
        <fullName evidence="4">NADP-dependent glyceraldehyde-3-phosphate dehydrogenase</fullName>
        <ecNumber evidence="3">1.2.1.9</ecNumber>
    </recommendedName>
    <alternativeName>
        <fullName evidence="5">Glyceraldehyde-3-phosphate dehydrogenase [NADP(+)]</fullName>
    </alternativeName>
    <alternativeName>
        <fullName evidence="6">Non-phosphorylating glyceraldehyde 3-phosphate dehydrogenase</fullName>
    </alternativeName>
    <alternativeName>
        <fullName evidence="7">Triosephosphate dehydrogenase</fullName>
    </alternativeName>
</protein>
<dbReference type="RefSeq" id="XP_009495465.1">
    <property type="nucleotide sequence ID" value="XM_009497190.1"/>
</dbReference>
<comment type="similarity">
    <text evidence="1 10">Belongs to the aldehyde dehydrogenase family.</text>
</comment>
<dbReference type="Gene3D" id="3.40.309.10">
    <property type="entry name" value="Aldehyde Dehydrogenase, Chain A, domain 2"/>
    <property type="match status" value="1"/>
</dbReference>
<keyword evidence="14" id="KW-1185">Reference proteome</keyword>
<feature type="active site" evidence="9">
    <location>
        <position position="355"/>
    </location>
</feature>